<keyword evidence="7" id="KW-0472">Membrane</keyword>
<keyword evidence="1" id="KW-0677">Repeat</keyword>
<dbReference type="OrthoDB" id="532682at2759"/>
<evidence type="ECO:0000256" key="6">
    <source>
        <dbReference type="SAM" id="MobiDB-lite"/>
    </source>
</evidence>
<feature type="compositionally biased region" description="Polar residues" evidence="6">
    <location>
        <begin position="137"/>
        <end position="158"/>
    </location>
</feature>
<dbReference type="Gene3D" id="3.10.50.40">
    <property type="match status" value="1"/>
</dbReference>
<feature type="compositionally biased region" description="Basic and acidic residues" evidence="6">
    <location>
        <begin position="121"/>
        <end position="136"/>
    </location>
</feature>
<feature type="compositionally biased region" description="Polar residues" evidence="6">
    <location>
        <begin position="104"/>
        <end position="120"/>
    </location>
</feature>
<dbReference type="GO" id="GO:0003755">
    <property type="term" value="F:peptidyl-prolyl cis-trans isomerase activity"/>
    <property type="evidence" value="ECO:0007669"/>
    <property type="project" value="UniProtKB-KW"/>
</dbReference>
<dbReference type="GO" id="GO:0005829">
    <property type="term" value="C:cytosol"/>
    <property type="evidence" value="ECO:0007669"/>
    <property type="project" value="TreeGrafter"/>
</dbReference>
<feature type="region of interest" description="Disordered" evidence="6">
    <location>
        <begin position="1"/>
        <end position="188"/>
    </location>
</feature>
<evidence type="ECO:0000256" key="7">
    <source>
        <dbReference type="SAM" id="Phobius"/>
    </source>
</evidence>
<organism evidence="9 10">
    <name type="scientific">Brachionus calyciflorus</name>
    <dbReference type="NCBI Taxonomy" id="104777"/>
    <lineage>
        <taxon>Eukaryota</taxon>
        <taxon>Metazoa</taxon>
        <taxon>Spiralia</taxon>
        <taxon>Gnathifera</taxon>
        <taxon>Rotifera</taxon>
        <taxon>Eurotatoria</taxon>
        <taxon>Monogononta</taxon>
        <taxon>Pseudotrocha</taxon>
        <taxon>Ploima</taxon>
        <taxon>Brachionidae</taxon>
        <taxon>Brachionus</taxon>
    </lineage>
</organism>
<feature type="coiled-coil region" evidence="5">
    <location>
        <begin position="570"/>
        <end position="597"/>
    </location>
</feature>
<evidence type="ECO:0000259" key="8">
    <source>
        <dbReference type="PROSITE" id="PS50059"/>
    </source>
</evidence>
<keyword evidence="10" id="KW-1185">Reference proteome</keyword>
<feature type="domain" description="PPIase FKBP-type" evidence="8">
    <location>
        <begin position="402"/>
        <end position="488"/>
    </location>
</feature>
<evidence type="ECO:0000313" key="9">
    <source>
        <dbReference type="EMBL" id="CAF0749382.1"/>
    </source>
</evidence>
<dbReference type="EC" id="5.2.1.8" evidence="3"/>
<dbReference type="SUPFAM" id="SSF48452">
    <property type="entry name" value="TPR-like"/>
    <property type="match status" value="1"/>
</dbReference>
<feature type="repeat" description="TPR" evidence="4">
    <location>
        <begin position="591"/>
        <end position="624"/>
    </location>
</feature>
<dbReference type="GO" id="GO:0044183">
    <property type="term" value="F:protein folding chaperone"/>
    <property type="evidence" value="ECO:0007669"/>
    <property type="project" value="TreeGrafter"/>
</dbReference>
<dbReference type="PROSITE" id="PS50005">
    <property type="entry name" value="TPR"/>
    <property type="match status" value="3"/>
</dbReference>
<feature type="compositionally biased region" description="Basic and acidic residues" evidence="6">
    <location>
        <begin position="81"/>
        <end position="103"/>
    </location>
</feature>
<dbReference type="Pfam" id="PF12895">
    <property type="entry name" value="ANAPC3"/>
    <property type="match status" value="1"/>
</dbReference>
<feature type="transmembrane region" description="Helical" evidence="7">
    <location>
        <begin position="678"/>
        <end position="696"/>
    </location>
</feature>
<gene>
    <name evidence="9" type="ORF">OXX778_LOCUS3827</name>
</gene>
<protein>
    <recommendedName>
        <fullName evidence="3">peptidylprolyl isomerase</fullName>
        <ecNumber evidence="3">5.2.1.8</ecNumber>
    </recommendedName>
</protein>
<dbReference type="InterPro" id="IPR011990">
    <property type="entry name" value="TPR-like_helical_dom_sf"/>
</dbReference>
<feature type="coiled-coil region" evidence="5">
    <location>
        <begin position="329"/>
        <end position="364"/>
    </location>
</feature>
<dbReference type="PANTHER" id="PTHR46512">
    <property type="entry name" value="PEPTIDYLPROLYL ISOMERASE"/>
    <property type="match status" value="1"/>
</dbReference>
<keyword evidence="3" id="KW-0697">Rotamase</keyword>
<dbReference type="PROSITE" id="PS50293">
    <property type="entry name" value="TPR_REGION"/>
    <property type="match status" value="1"/>
</dbReference>
<dbReference type="Proteomes" id="UP000663879">
    <property type="component" value="Unassembled WGS sequence"/>
</dbReference>
<dbReference type="EMBL" id="CAJNOC010000353">
    <property type="protein sequence ID" value="CAF0749382.1"/>
    <property type="molecule type" value="Genomic_DNA"/>
</dbReference>
<keyword evidence="7" id="KW-1133">Transmembrane helix</keyword>
<dbReference type="InterPro" id="IPR046357">
    <property type="entry name" value="PPIase_dom_sf"/>
</dbReference>
<feature type="repeat" description="TPR" evidence="4">
    <location>
        <begin position="505"/>
        <end position="538"/>
    </location>
</feature>
<dbReference type="GO" id="GO:0016020">
    <property type="term" value="C:membrane"/>
    <property type="evidence" value="ECO:0007669"/>
    <property type="project" value="TreeGrafter"/>
</dbReference>
<dbReference type="SMART" id="SM00028">
    <property type="entry name" value="TPR"/>
    <property type="match status" value="3"/>
</dbReference>
<dbReference type="PROSITE" id="PS50059">
    <property type="entry name" value="FKBP_PPIASE"/>
    <property type="match status" value="1"/>
</dbReference>
<dbReference type="PANTHER" id="PTHR46512:SF1">
    <property type="entry name" value="PEPTIDYLPROLYL ISOMERASE"/>
    <property type="match status" value="1"/>
</dbReference>
<feature type="compositionally biased region" description="Basic and acidic residues" evidence="6">
    <location>
        <begin position="7"/>
        <end position="39"/>
    </location>
</feature>
<dbReference type="Gene3D" id="1.25.40.10">
    <property type="entry name" value="Tetratricopeptide repeat domain"/>
    <property type="match status" value="1"/>
</dbReference>
<proteinExistence type="predicted"/>
<dbReference type="GO" id="GO:0012505">
    <property type="term" value="C:endomembrane system"/>
    <property type="evidence" value="ECO:0007669"/>
    <property type="project" value="TreeGrafter"/>
</dbReference>
<evidence type="ECO:0000256" key="2">
    <source>
        <dbReference type="ARBA" id="ARBA00022803"/>
    </source>
</evidence>
<accession>A0A813P9E2</accession>
<dbReference type="InterPro" id="IPR001179">
    <property type="entry name" value="PPIase_FKBP_dom"/>
</dbReference>
<evidence type="ECO:0000313" key="10">
    <source>
        <dbReference type="Proteomes" id="UP000663879"/>
    </source>
</evidence>
<evidence type="ECO:0000256" key="5">
    <source>
        <dbReference type="SAM" id="Coils"/>
    </source>
</evidence>
<evidence type="ECO:0000256" key="4">
    <source>
        <dbReference type="PROSITE-ProRule" id="PRU00339"/>
    </source>
</evidence>
<feature type="region of interest" description="Disordered" evidence="6">
    <location>
        <begin position="288"/>
        <end position="314"/>
    </location>
</feature>
<dbReference type="InterPro" id="IPR050754">
    <property type="entry name" value="FKBP4/5/8-like"/>
</dbReference>
<evidence type="ECO:0000256" key="1">
    <source>
        <dbReference type="ARBA" id="ARBA00022737"/>
    </source>
</evidence>
<feature type="compositionally biased region" description="Polar residues" evidence="6">
    <location>
        <begin position="177"/>
        <end position="188"/>
    </location>
</feature>
<comment type="caution">
    <text evidence="9">The sequence shown here is derived from an EMBL/GenBank/DDBJ whole genome shotgun (WGS) entry which is preliminary data.</text>
</comment>
<feature type="compositionally biased region" description="Polar residues" evidence="6">
    <location>
        <begin position="45"/>
        <end position="74"/>
    </location>
</feature>
<dbReference type="AlphaFoldDB" id="A0A813P9E2"/>
<dbReference type="GO" id="GO:0043066">
    <property type="term" value="P:negative regulation of apoptotic process"/>
    <property type="evidence" value="ECO:0007669"/>
    <property type="project" value="TreeGrafter"/>
</dbReference>
<comment type="catalytic activity">
    <reaction evidence="3">
        <text>[protein]-peptidylproline (omega=180) = [protein]-peptidylproline (omega=0)</text>
        <dbReference type="Rhea" id="RHEA:16237"/>
        <dbReference type="Rhea" id="RHEA-COMP:10747"/>
        <dbReference type="Rhea" id="RHEA-COMP:10748"/>
        <dbReference type="ChEBI" id="CHEBI:83833"/>
        <dbReference type="ChEBI" id="CHEBI:83834"/>
        <dbReference type="EC" id="5.2.1.8"/>
    </reaction>
</comment>
<name>A0A813P9E2_9BILA</name>
<keyword evidence="3" id="KW-0413">Isomerase</keyword>
<dbReference type="Pfam" id="PF00254">
    <property type="entry name" value="FKBP_C"/>
    <property type="match status" value="1"/>
</dbReference>
<keyword evidence="7" id="KW-0812">Transmembrane</keyword>
<keyword evidence="5" id="KW-0175">Coiled coil</keyword>
<keyword evidence="2 4" id="KW-0802">TPR repeat</keyword>
<evidence type="ECO:0000256" key="3">
    <source>
        <dbReference type="PROSITE-ProRule" id="PRU00277"/>
    </source>
</evidence>
<dbReference type="SUPFAM" id="SSF54534">
    <property type="entry name" value="FKBP-like"/>
    <property type="match status" value="1"/>
</dbReference>
<sequence>MENNDNFETKPHEEQQQQQQENEHEQKELIHEQTKKNDAEEQQIEENNTPQSDNQIETDNKQLENASLSESIVNIPSIPHNSEEHKSEEKCQDEHEPEQKTYEENNLTESMVNIQSMPSENETKSEETFEKQDESNKNQSYEQNNLTESMVHIQSISHSADEEKANSRPGSPPPPSDTTEYNPTVTSNPITDSIIEVQSEQIQSEEDKISITQSTIVLSHSQMLNENLQSCLELEAINQQTTEFKETNLNTESVIVTNLSSEASSFVTSPVNSDKPDFVEEISKHDEEELVSEQNETEKESFEQTTQEASEKEEVDKLVKEYEIPNFADNILKNEIESLTQEISAKLQEVRGKTEEELKEELEKKPERQIENEKYENILGNDSLLKKTLKYGDSVVGRPTNGQMVTINYEAYLKDNRDQLVDHNEDYSFILGDGDVIPAMDMVVCLMDKNEVCEMITVPRLAYGDLGKQPDISPKADLVYKIELKDFRHLTDLNEMGPVERLSLAEAKKLRGNFHYNRQDFSQAIQSYKKGIRYFDENSLKGDEEDQDLKKFLELSQALLMNTALSYYKLGELKEALETLENVLNAQNNHIKALYIKGKILLQMGETEEAVKSLSQAVKLEPSNSDIQKELSKAQAKHKIQYENEKKMYQKMMSGASKKEETKKAKIIKKNESNFTNYLAAGAVFAVASIGVALFARYKNLF</sequence>
<feature type="repeat" description="TPR" evidence="4">
    <location>
        <begin position="557"/>
        <end position="590"/>
    </location>
</feature>
<dbReference type="GO" id="GO:0005740">
    <property type="term" value="C:mitochondrial envelope"/>
    <property type="evidence" value="ECO:0007669"/>
    <property type="project" value="TreeGrafter"/>
</dbReference>
<dbReference type="InterPro" id="IPR019734">
    <property type="entry name" value="TPR_rpt"/>
</dbReference>
<reference evidence="9" key="1">
    <citation type="submission" date="2021-02" db="EMBL/GenBank/DDBJ databases">
        <authorList>
            <person name="Nowell W R."/>
        </authorList>
    </citation>
    <scope>NUCLEOTIDE SEQUENCE</scope>
    <source>
        <strain evidence="9">Ploen Becks lab</strain>
    </source>
</reference>